<comment type="similarity">
    <text evidence="1">Belongs to the glycosyltransferase 2 family.</text>
</comment>
<dbReference type="GO" id="GO:0016757">
    <property type="term" value="F:glycosyltransferase activity"/>
    <property type="evidence" value="ECO:0007669"/>
    <property type="project" value="UniProtKB-KW"/>
</dbReference>
<feature type="domain" description="Glycosyltransferase 2-like" evidence="5">
    <location>
        <begin position="8"/>
        <end position="160"/>
    </location>
</feature>
<dbReference type="InterPro" id="IPR001173">
    <property type="entry name" value="Glyco_trans_2-like"/>
</dbReference>
<evidence type="ECO:0000256" key="2">
    <source>
        <dbReference type="ARBA" id="ARBA00022676"/>
    </source>
</evidence>
<accession>A0A9D1XNC6</accession>
<dbReference type="PANTHER" id="PTHR43685">
    <property type="entry name" value="GLYCOSYLTRANSFERASE"/>
    <property type="match status" value="1"/>
</dbReference>
<sequence>MKQNDKISILMGLYNAEKTIDESIKSILNQTYQNWELIICDDGSTDNGVDVVKEYLSKDNRIVLIRNNKNMGLNYTLNHCLKYATGEYIARMDADDVCSPMRFEKEIEVLKKESNIDFVSTGMTYFDDNGTWGRILMKEYPEKKDFLYGTPFCHAPCMIRSYAIKLVNGYTVSNKLLRVEDYHLWLKMYSNGFKGKNIQECLYSMRDDRNAFTRRKFKYRLNECYVKLLAIKKLKLPIYGYLYAIKPILVGLMPYKIYLLFHKKNLKE</sequence>
<keyword evidence="4" id="KW-1133">Transmembrane helix</keyword>
<name>A0A9D1XNC6_9FIRM</name>
<evidence type="ECO:0000256" key="1">
    <source>
        <dbReference type="ARBA" id="ARBA00006739"/>
    </source>
</evidence>
<dbReference type="SUPFAM" id="SSF53448">
    <property type="entry name" value="Nucleotide-diphospho-sugar transferases"/>
    <property type="match status" value="1"/>
</dbReference>
<evidence type="ECO:0000313" key="6">
    <source>
        <dbReference type="EMBL" id="HIX82222.1"/>
    </source>
</evidence>
<keyword evidence="3" id="KW-0808">Transferase</keyword>
<dbReference type="PANTHER" id="PTHR43685:SF5">
    <property type="entry name" value="GLYCOSYLTRANSFERASE EPSE-RELATED"/>
    <property type="match status" value="1"/>
</dbReference>
<organism evidence="6 7">
    <name type="scientific">Candidatus Erysipelatoclostridium merdavium</name>
    <dbReference type="NCBI Taxonomy" id="2838566"/>
    <lineage>
        <taxon>Bacteria</taxon>
        <taxon>Bacillati</taxon>
        <taxon>Bacillota</taxon>
        <taxon>Erysipelotrichia</taxon>
        <taxon>Erysipelotrichales</taxon>
        <taxon>Erysipelotrichales incertae sedis</taxon>
    </lineage>
</organism>
<comment type="caution">
    <text evidence="6">The sequence shown here is derived from an EMBL/GenBank/DDBJ whole genome shotgun (WGS) entry which is preliminary data.</text>
</comment>
<dbReference type="EMBL" id="DXET01000219">
    <property type="protein sequence ID" value="HIX82222.1"/>
    <property type="molecule type" value="Genomic_DNA"/>
</dbReference>
<dbReference type="Proteomes" id="UP000886724">
    <property type="component" value="Unassembled WGS sequence"/>
</dbReference>
<protein>
    <submittedName>
        <fullName evidence="6">Glycosyltransferase</fullName>
    </submittedName>
</protein>
<dbReference type="Gene3D" id="3.90.550.10">
    <property type="entry name" value="Spore Coat Polysaccharide Biosynthesis Protein SpsA, Chain A"/>
    <property type="match status" value="1"/>
</dbReference>
<evidence type="ECO:0000256" key="3">
    <source>
        <dbReference type="ARBA" id="ARBA00022679"/>
    </source>
</evidence>
<feature type="transmembrane region" description="Helical" evidence="4">
    <location>
        <begin position="238"/>
        <end position="261"/>
    </location>
</feature>
<evidence type="ECO:0000256" key="4">
    <source>
        <dbReference type="SAM" id="Phobius"/>
    </source>
</evidence>
<dbReference type="Pfam" id="PF00535">
    <property type="entry name" value="Glycos_transf_2"/>
    <property type="match status" value="1"/>
</dbReference>
<keyword evidence="2" id="KW-0328">Glycosyltransferase</keyword>
<evidence type="ECO:0000313" key="7">
    <source>
        <dbReference type="Proteomes" id="UP000886724"/>
    </source>
</evidence>
<keyword evidence="4" id="KW-0472">Membrane</keyword>
<reference evidence="6" key="2">
    <citation type="submission" date="2021-04" db="EMBL/GenBank/DDBJ databases">
        <authorList>
            <person name="Gilroy R."/>
        </authorList>
    </citation>
    <scope>NUCLEOTIDE SEQUENCE</scope>
    <source>
        <strain evidence="6">ChiGjej1B1-14440</strain>
    </source>
</reference>
<proteinExistence type="inferred from homology"/>
<evidence type="ECO:0000259" key="5">
    <source>
        <dbReference type="Pfam" id="PF00535"/>
    </source>
</evidence>
<reference evidence="6" key="1">
    <citation type="journal article" date="2021" name="PeerJ">
        <title>Extensive microbial diversity within the chicken gut microbiome revealed by metagenomics and culture.</title>
        <authorList>
            <person name="Gilroy R."/>
            <person name="Ravi A."/>
            <person name="Getino M."/>
            <person name="Pursley I."/>
            <person name="Horton D.L."/>
            <person name="Alikhan N.F."/>
            <person name="Baker D."/>
            <person name="Gharbi K."/>
            <person name="Hall N."/>
            <person name="Watson M."/>
            <person name="Adriaenssens E.M."/>
            <person name="Foster-Nyarko E."/>
            <person name="Jarju S."/>
            <person name="Secka A."/>
            <person name="Antonio M."/>
            <person name="Oren A."/>
            <person name="Chaudhuri R.R."/>
            <person name="La Ragione R."/>
            <person name="Hildebrand F."/>
            <person name="Pallen M.J."/>
        </authorList>
    </citation>
    <scope>NUCLEOTIDE SEQUENCE</scope>
    <source>
        <strain evidence="6">ChiGjej1B1-14440</strain>
    </source>
</reference>
<dbReference type="InterPro" id="IPR029044">
    <property type="entry name" value="Nucleotide-diphossugar_trans"/>
</dbReference>
<keyword evidence="4" id="KW-0812">Transmembrane</keyword>
<dbReference type="AlphaFoldDB" id="A0A9D1XNC6"/>
<dbReference type="InterPro" id="IPR050834">
    <property type="entry name" value="Glycosyltransf_2"/>
</dbReference>
<gene>
    <name evidence="6" type="ORF">H9980_09680</name>
</gene>